<dbReference type="EMBL" id="MN739722">
    <property type="protein sequence ID" value="QHT23009.1"/>
    <property type="molecule type" value="Genomic_DNA"/>
</dbReference>
<protein>
    <submittedName>
        <fullName evidence="1">Uncharacterized protein</fullName>
    </submittedName>
</protein>
<name>A0A6C0E403_9ZZZZ</name>
<organism evidence="1">
    <name type="scientific">viral metagenome</name>
    <dbReference type="NCBI Taxonomy" id="1070528"/>
    <lineage>
        <taxon>unclassified sequences</taxon>
        <taxon>metagenomes</taxon>
        <taxon>organismal metagenomes</taxon>
    </lineage>
</organism>
<evidence type="ECO:0000313" key="1">
    <source>
        <dbReference type="EMBL" id="QHT23009.1"/>
    </source>
</evidence>
<dbReference type="InterPro" id="IPR043977">
    <property type="entry name" value="DUF5759"/>
</dbReference>
<reference evidence="1" key="1">
    <citation type="journal article" date="2020" name="Nature">
        <title>Giant virus diversity and host interactions through global metagenomics.</title>
        <authorList>
            <person name="Schulz F."/>
            <person name="Roux S."/>
            <person name="Paez-Espino D."/>
            <person name="Jungbluth S."/>
            <person name="Walsh D.A."/>
            <person name="Denef V.J."/>
            <person name="McMahon K.D."/>
            <person name="Konstantinidis K.T."/>
            <person name="Eloe-Fadrosh E.A."/>
            <person name="Kyrpides N.C."/>
            <person name="Woyke T."/>
        </authorList>
    </citation>
    <scope>NUCLEOTIDE SEQUENCE</scope>
    <source>
        <strain evidence="1">GVMAG-M-3300023179-114</strain>
    </source>
</reference>
<sequence>MANIFTLEKFDGFSEKINIDELYETKKNNDLNKLALFQKILNRIHVRIKLTSKQKKNEQFCWFVVPEVIIGVPKYDQGECIAYIMDKLKENGFLIRYFHPNTLLISWHHWVPSYVRNELKKKTGIVVNEYGEKVAESQESGETKTLTQGDTMTNNLFFNSKDSQNNKPVKHFTPIHAYKPTGEFRI</sequence>
<dbReference type="AlphaFoldDB" id="A0A6C0E403"/>
<dbReference type="Pfam" id="PF19063">
    <property type="entry name" value="DUF5759"/>
    <property type="match status" value="1"/>
</dbReference>
<accession>A0A6C0E403</accession>
<proteinExistence type="predicted"/>